<dbReference type="EMBL" id="JQIF01000110">
    <property type="protein sequence ID" value="KGJ51508.1"/>
    <property type="molecule type" value="Genomic_DNA"/>
</dbReference>
<dbReference type="AlphaFoldDB" id="A0A099I3Q4"/>
<dbReference type="EMBL" id="JAKTMA010000002">
    <property type="protein sequence ID" value="MCR0231371.1"/>
    <property type="molecule type" value="Genomic_DNA"/>
</dbReference>
<evidence type="ECO:0000313" key="3">
    <source>
        <dbReference type="EMBL" id="MZH55520.1"/>
    </source>
</evidence>
<reference evidence="3" key="2">
    <citation type="journal article" date="2019" name="Nat. Med.">
        <title>A library of human gut bacterial isolates paired with longitudinal multiomics data enables mechanistic microbiome research.</title>
        <authorList>
            <person name="Poyet M."/>
            <person name="Groussin M."/>
            <person name="Gibbons S.M."/>
            <person name="Avila-Pacheco J."/>
            <person name="Jiang X."/>
            <person name="Kearney S.M."/>
            <person name="Perrotta A.R."/>
            <person name="Berdy B."/>
            <person name="Zhao S."/>
            <person name="Lieberman T.D."/>
            <person name="Swanson P.K."/>
            <person name="Smith M."/>
            <person name="Roesemann S."/>
            <person name="Alexander J.E."/>
            <person name="Rich S.A."/>
            <person name="Livny J."/>
            <person name="Vlamakis H."/>
            <person name="Clish C."/>
            <person name="Bullock K."/>
            <person name="Deik A."/>
            <person name="Scott J."/>
            <person name="Pierce K.A."/>
            <person name="Xavier R.J."/>
            <person name="Alm E.J."/>
        </authorList>
    </citation>
    <scope>NUCLEOTIDE SEQUENCE</scope>
    <source>
        <strain evidence="3">BIOML-A12</strain>
    </source>
</reference>
<evidence type="ECO:0000313" key="1">
    <source>
        <dbReference type="EMBL" id="KGJ51508.1"/>
    </source>
</evidence>
<dbReference type="Proteomes" id="UP001203972">
    <property type="component" value="Unassembled WGS sequence"/>
</dbReference>
<accession>A0A099I3Q4</accession>
<dbReference type="GeneID" id="61927747"/>
<gene>
    <name evidence="1" type="ORF">CIAN88_20315</name>
    <name evidence="4" type="ORF">G4D54_19380</name>
    <name evidence="3" type="ORF">GT664_07065</name>
    <name evidence="2" type="ORF">MKC95_01135</name>
</gene>
<dbReference type="EMBL" id="CP048838">
    <property type="protein sequence ID" value="QJA04434.1"/>
    <property type="molecule type" value="Genomic_DNA"/>
</dbReference>
<sequence length="80" mass="9536">MRNKIKKQVPDRNKPLVEKEELENLIKEMMTDKEVEDLLKEGFTREQIAYVANEKKKCDEQGRVIGKIIDILTWIFPDFK</sequence>
<organism evidence="1 5">
    <name type="scientific">Clostridium innocuum</name>
    <dbReference type="NCBI Taxonomy" id="1522"/>
    <lineage>
        <taxon>Bacteria</taxon>
        <taxon>Bacillati</taxon>
        <taxon>Bacillota</taxon>
        <taxon>Clostridia</taxon>
        <taxon>Eubacteriales</taxon>
        <taxon>Clostridiaceae</taxon>
        <taxon>Clostridium</taxon>
    </lineage>
</organism>
<reference evidence="4 6" key="3">
    <citation type="submission" date="2020-02" db="EMBL/GenBank/DDBJ databases">
        <authorList>
            <person name="Kociolek L.K."/>
            <person name="Ozer E.A."/>
        </authorList>
    </citation>
    <scope>NUCLEOTIDE SEQUENCE [LARGE SCALE GENOMIC DNA]</scope>
    <source>
        <strain evidence="4 6">ATCC 14501</strain>
    </source>
</reference>
<reference evidence="2" key="4">
    <citation type="journal article" date="2022" name="Clin. Infect. Dis.">
        <title>Association between Clostridium innocuum and antibiotic-associated diarrhea in adults and children: A cross-sectional study and comparative genomics analysis.</title>
        <authorList>
            <person name="Cherny K.E."/>
            <person name="Muscat E.B."/>
            <person name="Balaji A."/>
            <person name="Mukherjee J."/>
            <person name="Ozer E.A."/>
            <person name="Angarone M.P."/>
            <person name="Hauser A.R."/>
            <person name="Sichel J.S."/>
            <person name="Amponsah E."/>
            <person name="Kociolek L.K."/>
        </authorList>
    </citation>
    <scope>NUCLEOTIDE SEQUENCE</scope>
    <source>
        <strain evidence="2">NU1-AC-029v</strain>
    </source>
</reference>
<reference evidence="1 5" key="1">
    <citation type="submission" date="2014-08" db="EMBL/GenBank/DDBJ databases">
        <title>Clostridium innocuum, an unnegligible vancomycin-resistant pathogen causing extra-intestinal infections.</title>
        <authorList>
            <person name="Feng Y."/>
            <person name="Chiu C.-H."/>
        </authorList>
    </citation>
    <scope>NUCLEOTIDE SEQUENCE [LARGE SCALE GENOMIC DNA]</scope>
    <source>
        <strain evidence="1 5">AN88</strain>
    </source>
</reference>
<evidence type="ECO:0000313" key="4">
    <source>
        <dbReference type="EMBL" id="QJA04434.1"/>
    </source>
</evidence>
<protein>
    <submittedName>
        <fullName evidence="1">Uncharacterized protein</fullName>
    </submittedName>
</protein>
<dbReference type="RefSeq" id="WP_002605874.1">
    <property type="nucleotide sequence ID" value="NZ_BAAACC010000023.1"/>
</dbReference>
<evidence type="ECO:0000313" key="5">
    <source>
        <dbReference type="Proteomes" id="UP000030008"/>
    </source>
</evidence>
<name>A0A099I3Q4_CLOIN</name>
<proteinExistence type="predicted"/>
<evidence type="ECO:0000313" key="6">
    <source>
        <dbReference type="Proteomes" id="UP000503330"/>
    </source>
</evidence>
<dbReference type="Proteomes" id="UP000604383">
    <property type="component" value="Unassembled WGS sequence"/>
</dbReference>
<evidence type="ECO:0000313" key="2">
    <source>
        <dbReference type="EMBL" id="MCR0231371.1"/>
    </source>
</evidence>
<dbReference type="Proteomes" id="UP000030008">
    <property type="component" value="Unassembled WGS sequence"/>
</dbReference>
<dbReference type="EMBL" id="WWTN01000009">
    <property type="protein sequence ID" value="MZH55520.1"/>
    <property type="molecule type" value="Genomic_DNA"/>
</dbReference>
<dbReference type="Proteomes" id="UP000503330">
    <property type="component" value="Chromosome"/>
</dbReference>